<evidence type="ECO:0000256" key="4">
    <source>
        <dbReference type="ARBA" id="ARBA00022692"/>
    </source>
</evidence>
<evidence type="ECO:0000313" key="9">
    <source>
        <dbReference type="EMBL" id="QGG49353.1"/>
    </source>
</evidence>
<dbReference type="AlphaFoldDB" id="A0A5Q2N5Y3"/>
<dbReference type="EMBL" id="CP045875">
    <property type="protein sequence ID" value="QGG49353.1"/>
    <property type="molecule type" value="Genomic_DNA"/>
</dbReference>
<dbReference type="GO" id="GO:0005385">
    <property type="term" value="F:zinc ion transmembrane transporter activity"/>
    <property type="evidence" value="ECO:0007669"/>
    <property type="project" value="TreeGrafter"/>
</dbReference>
<feature type="transmembrane region" description="Helical" evidence="8">
    <location>
        <begin position="200"/>
        <end position="217"/>
    </location>
</feature>
<name>A0A5Q2N5Y3_9FIRM</name>
<feature type="transmembrane region" description="Helical" evidence="8">
    <location>
        <begin position="112"/>
        <end position="133"/>
    </location>
</feature>
<proteinExistence type="inferred from homology"/>
<keyword evidence="3" id="KW-1003">Cell membrane</keyword>
<dbReference type="PANTHER" id="PTHR11040:SF211">
    <property type="entry name" value="ZINC TRANSPORTER ZIP11"/>
    <property type="match status" value="1"/>
</dbReference>
<comment type="similarity">
    <text evidence="2">Belongs to the ZIP transporter (TC 2.A.5) family.</text>
</comment>
<feature type="transmembrane region" description="Helical" evidence="8">
    <location>
        <begin position="12"/>
        <end position="34"/>
    </location>
</feature>
<evidence type="ECO:0000256" key="5">
    <source>
        <dbReference type="ARBA" id="ARBA00022833"/>
    </source>
</evidence>
<evidence type="ECO:0000256" key="1">
    <source>
        <dbReference type="ARBA" id="ARBA00004651"/>
    </source>
</evidence>
<feature type="transmembrane region" description="Helical" evidence="8">
    <location>
        <begin position="172"/>
        <end position="194"/>
    </location>
</feature>
<evidence type="ECO:0000256" key="3">
    <source>
        <dbReference type="ARBA" id="ARBA00022475"/>
    </source>
</evidence>
<feature type="transmembrane region" description="Helical" evidence="8">
    <location>
        <begin position="139"/>
        <end position="160"/>
    </location>
</feature>
<evidence type="ECO:0000313" key="10">
    <source>
        <dbReference type="Proteomes" id="UP000366051"/>
    </source>
</evidence>
<dbReference type="PANTHER" id="PTHR11040">
    <property type="entry name" value="ZINC/IRON TRANSPORTER"/>
    <property type="match status" value="1"/>
</dbReference>
<dbReference type="OrthoDB" id="9787346at2"/>
<sequence>MGGALEDLIVPMLLLSFVAGFATTLGAFVVLWWPNLQPQKLSAFLGFASGVMIVVVALDLLPTAWQWGGLGAMATGFVMGFIVIAIADLLLTRLTRSTLGNGTMAPLRKMGYLIAIGISLHDFPEGIAIAAGAAAEVHLGWVVALAIGLHNIPEGIATAAPLRMSGLRAWKIILLTVIMSLFTPLGTLLGFGLLAISTEVLAQLIALAGGAMVYLVWDELWPEARKNSPFWAYTGALIGALCMVAVSFIHHH</sequence>
<feature type="transmembrane region" description="Helical" evidence="8">
    <location>
        <begin position="41"/>
        <end position="61"/>
    </location>
</feature>
<dbReference type="Proteomes" id="UP000366051">
    <property type="component" value="Chromosome"/>
</dbReference>
<dbReference type="RefSeq" id="WP_153726356.1">
    <property type="nucleotide sequence ID" value="NZ_CP045875.1"/>
</dbReference>
<keyword evidence="10" id="KW-1185">Reference proteome</keyword>
<keyword evidence="7 8" id="KW-0472">Membrane</keyword>
<evidence type="ECO:0000256" key="8">
    <source>
        <dbReference type="SAM" id="Phobius"/>
    </source>
</evidence>
<accession>A0A5Q2N5Y3</accession>
<gene>
    <name evidence="9" type="ORF">FTV88_3287</name>
</gene>
<dbReference type="GO" id="GO:0005886">
    <property type="term" value="C:plasma membrane"/>
    <property type="evidence" value="ECO:0007669"/>
    <property type="project" value="UniProtKB-SubCell"/>
</dbReference>
<evidence type="ECO:0000256" key="2">
    <source>
        <dbReference type="ARBA" id="ARBA00006939"/>
    </source>
</evidence>
<organism evidence="9 10">
    <name type="scientific">Heliorestis convoluta</name>
    <dbReference type="NCBI Taxonomy" id="356322"/>
    <lineage>
        <taxon>Bacteria</taxon>
        <taxon>Bacillati</taxon>
        <taxon>Bacillota</taxon>
        <taxon>Clostridia</taxon>
        <taxon>Eubacteriales</taxon>
        <taxon>Heliobacteriaceae</taxon>
        <taxon>Heliorestis</taxon>
    </lineage>
</organism>
<dbReference type="KEGG" id="hcv:FTV88_3287"/>
<reference evidence="10" key="1">
    <citation type="submission" date="2019-11" db="EMBL/GenBank/DDBJ databases">
        <title>Genome sequence of Heliorestis convoluta strain HH, an alkaliphilic and minimalistic phototrophic bacterium from a soda lake in Egypt.</title>
        <authorList>
            <person name="Dewey E.D."/>
            <person name="Stokes L.M."/>
            <person name="Burchell B.M."/>
            <person name="Shaffer K.N."/>
            <person name="Huntington A.M."/>
            <person name="Baker J.M."/>
            <person name="Nadendla S."/>
            <person name="Giglio M.G."/>
            <person name="Touchman J.W."/>
            <person name="Blankenship R.E."/>
            <person name="Madigan M.T."/>
            <person name="Sattley W.M."/>
        </authorList>
    </citation>
    <scope>NUCLEOTIDE SEQUENCE [LARGE SCALE GENOMIC DNA]</scope>
    <source>
        <strain evidence="10">HH</strain>
    </source>
</reference>
<protein>
    <submittedName>
        <fullName evidence="9">Zinc/iron permease, putative</fullName>
    </submittedName>
</protein>
<evidence type="ECO:0000256" key="6">
    <source>
        <dbReference type="ARBA" id="ARBA00022989"/>
    </source>
</evidence>
<dbReference type="InterPro" id="IPR003689">
    <property type="entry name" value="ZIP"/>
</dbReference>
<dbReference type="Pfam" id="PF02535">
    <property type="entry name" value="Zip"/>
    <property type="match status" value="1"/>
</dbReference>
<feature type="transmembrane region" description="Helical" evidence="8">
    <location>
        <begin position="67"/>
        <end position="91"/>
    </location>
</feature>
<comment type="subcellular location">
    <subcellularLocation>
        <location evidence="1">Cell membrane</location>
        <topology evidence="1">Multi-pass membrane protein</topology>
    </subcellularLocation>
</comment>
<keyword evidence="4 8" id="KW-0812">Transmembrane</keyword>
<evidence type="ECO:0000256" key="7">
    <source>
        <dbReference type="ARBA" id="ARBA00023136"/>
    </source>
</evidence>
<feature type="transmembrane region" description="Helical" evidence="8">
    <location>
        <begin position="229"/>
        <end position="249"/>
    </location>
</feature>
<keyword evidence="5" id="KW-0862">Zinc</keyword>
<keyword evidence="6 8" id="KW-1133">Transmembrane helix</keyword>